<feature type="compositionally biased region" description="Low complexity" evidence="4">
    <location>
        <begin position="183"/>
        <end position="195"/>
    </location>
</feature>
<keyword evidence="3" id="KW-0175">Coiled coil</keyword>
<evidence type="ECO:0000256" key="1">
    <source>
        <dbReference type="ARBA" id="ARBA00008356"/>
    </source>
</evidence>
<proteinExistence type="inferred from homology"/>
<keyword evidence="7" id="KW-1185">Reference proteome</keyword>
<dbReference type="SMART" id="SM01075">
    <property type="entry name" value="CDT1"/>
    <property type="match status" value="1"/>
</dbReference>
<dbReference type="CDD" id="cd08767">
    <property type="entry name" value="Cdt1_c"/>
    <property type="match status" value="1"/>
</dbReference>
<evidence type="ECO:0000256" key="3">
    <source>
        <dbReference type="SAM" id="Coils"/>
    </source>
</evidence>
<dbReference type="EMBL" id="AP028923">
    <property type="protein sequence ID" value="BET03130.1"/>
    <property type="molecule type" value="Genomic_DNA"/>
</dbReference>
<organism evidence="6 7">
    <name type="scientific">Nesidiocoris tenuis</name>
    <dbReference type="NCBI Taxonomy" id="355587"/>
    <lineage>
        <taxon>Eukaryota</taxon>
        <taxon>Metazoa</taxon>
        <taxon>Ecdysozoa</taxon>
        <taxon>Arthropoda</taxon>
        <taxon>Hexapoda</taxon>
        <taxon>Insecta</taxon>
        <taxon>Pterygota</taxon>
        <taxon>Neoptera</taxon>
        <taxon>Paraneoptera</taxon>
        <taxon>Hemiptera</taxon>
        <taxon>Heteroptera</taxon>
        <taxon>Panheteroptera</taxon>
        <taxon>Cimicomorpha</taxon>
        <taxon>Miridae</taxon>
        <taxon>Dicyphina</taxon>
        <taxon>Nesidiocoris</taxon>
    </lineage>
</organism>
<dbReference type="InterPro" id="IPR032054">
    <property type="entry name" value="Cdt1_C"/>
</dbReference>
<reference evidence="6 7" key="1">
    <citation type="submission" date="2023-09" db="EMBL/GenBank/DDBJ databases">
        <title>Nesidiocoris tenuis whole genome shotgun sequence.</title>
        <authorList>
            <person name="Shibata T."/>
            <person name="Shimoda M."/>
            <person name="Kobayashi T."/>
            <person name="Uehara T."/>
        </authorList>
    </citation>
    <scope>NUCLEOTIDE SEQUENCE [LARGE SCALE GENOMIC DNA]</scope>
    <source>
        <strain evidence="6 7">Japan</strain>
    </source>
</reference>
<protein>
    <submittedName>
        <fullName evidence="6">DNA replication factor Cdt1</fullName>
    </submittedName>
</protein>
<dbReference type="CDD" id="cd08674">
    <property type="entry name" value="Cdt1_m"/>
    <property type="match status" value="1"/>
</dbReference>
<feature type="compositionally biased region" description="Low complexity" evidence="4">
    <location>
        <begin position="68"/>
        <end position="82"/>
    </location>
</feature>
<evidence type="ECO:0000313" key="7">
    <source>
        <dbReference type="Proteomes" id="UP001307889"/>
    </source>
</evidence>
<feature type="region of interest" description="Disordered" evidence="4">
    <location>
        <begin position="156"/>
        <end position="240"/>
    </location>
</feature>
<dbReference type="SUPFAM" id="SSF46785">
    <property type="entry name" value="Winged helix' DNA-binding domain"/>
    <property type="match status" value="1"/>
</dbReference>
<dbReference type="InterPro" id="IPR038090">
    <property type="entry name" value="Cdt1_C_WH_dom_sf"/>
</dbReference>
<dbReference type="InterPro" id="IPR045173">
    <property type="entry name" value="Cdt1"/>
</dbReference>
<accession>A0ABN7BGT6</accession>
<evidence type="ECO:0000256" key="4">
    <source>
        <dbReference type="SAM" id="MobiDB-lite"/>
    </source>
</evidence>
<comment type="similarity">
    <text evidence="1">Belongs to the Cdt1 family.</text>
</comment>
<feature type="domain" description="CDT1 Geminin-binding" evidence="5">
    <location>
        <begin position="362"/>
        <end position="528"/>
    </location>
</feature>
<feature type="compositionally biased region" description="Basic and acidic residues" evidence="4">
    <location>
        <begin position="217"/>
        <end position="240"/>
    </location>
</feature>
<feature type="region of interest" description="Disordered" evidence="4">
    <location>
        <begin position="67"/>
        <end position="126"/>
    </location>
</feature>
<dbReference type="Gene3D" id="1.10.10.1420">
    <property type="entry name" value="DNA replication factor Cdt1, C-terminal WH domain"/>
    <property type="match status" value="1"/>
</dbReference>
<dbReference type="InterPro" id="IPR014939">
    <property type="entry name" value="CDT1_Gemini-bd-like"/>
</dbReference>
<feature type="region of interest" description="Disordered" evidence="4">
    <location>
        <begin position="316"/>
        <end position="343"/>
    </location>
</feature>
<gene>
    <name evidence="6" type="ORF">NTJ_15948</name>
</gene>
<feature type="compositionally biased region" description="Basic residues" evidence="4">
    <location>
        <begin position="83"/>
        <end position="93"/>
    </location>
</feature>
<dbReference type="PANTHER" id="PTHR28637">
    <property type="entry name" value="DNA REPLICATION FACTOR CDT1"/>
    <property type="match status" value="1"/>
</dbReference>
<feature type="compositionally biased region" description="Basic and acidic residues" evidence="4">
    <location>
        <begin position="103"/>
        <end position="126"/>
    </location>
</feature>
<keyword evidence="2" id="KW-0131">Cell cycle</keyword>
<evidence type="ECO:0000313" key="6">
    <source>
        <dbReference type="EMBL" id="BET03130.1"/>
    </source>
</evidence>
<dbReference type="Pfam" id="PF16679">
    <property type="entry name" value="CDT1_C"/>
    <property type="match status" value="1"/>
</dbReference>
<evidence type="ECO:0000256" key="2">
    <source>
        <dbReference type="ARBA" id="ARBA00023306"/>
    </source>
</evidence>
<feature type="coiled-coil region" evidence="3">
    <location>
        <begin position="242"/>
        <end position="272"/>
    </location>
</feature>
<name>A0ABN7BGT6_9HEMI</name>
<dbReference type="PANTHER" id="PTHR28637:SF1">
    <property type="entry name" value="DNA REPLICATION FACTOR CDT1"/>
    <property type="match status" value="1"/>
</dbReference>
<dbReference type="Pfam" id="PF08839">
    <property type="entry name" value="CDT1"/>
    <property type="match status" value="1"/>
</dbReference>
<dbReference type="InterPro" id="IPR036390">
    <property type="entry name" value="WH_DNA-bd_sf"/>
</dbReference>
<sequence>MALQTSIAEYFNLRKRGASVLDEGKNNINTAPSKVLILQDNLVNVEAQKPSKDVDIVPSRAYIYVNDSPSTAKSSSTSSRSVSVKRSRKRSTHKERTSTGQGDIRKCLWPEKFTKEEEPQDSTEERLTSKLIVALLQKIAPESVNVPFRIHHISPKKKFSTPTKSAPQEKLENRPLDLNTNDKSAAASSTPTKSALIKDEASKLCSTPQKGDSQDSIEQKTPVKVDDSRPEVGDRQKKSKKLADLKERLKKLHGGRQELKEIQERKKKLQDSPKIKQFDTLEFEVVASPKKSTSEPEVPKVPASPSLLRRALFMSPQKPKPGASKYTSPRKLFETPPQTSPMKPAYQRYEDLASTGKPALPLPYKYRRLAETFRSVDTVASMMFNRKENIVFDKLQSSVQQLSNRQLTETHIGQIQTVLPSAFKVRREKRRFAQNKKEEYTLILKPTFSSDGGAKGDGENGELMTPSVLLQRRRNFYDALLSLVIDRHQVFLGGLDPPLVIPKNQLMRWHPDFDVDAACPEIAASLPPLPVQEKLASAKDVLGKAKDMFCTNNRMEKALEKLSEGQAAAPKTEATAAAAAFAKALKGIPKSLLEKVRAKQAAKTAALLTRSPGETKRRMELTRLPELARILRMIFVLERKNVLPMPLVYEKVAQSHRESLSPEDILRHIHHIMASVPGWIVEHTDGDKKYLRLSRDADFAKITDRLKRLIDENQVNI</sequence>
<evidence type="ECO:0000259" key="5">
    <source>
        <dbReference type="SMART" id="SM01075"/>
    </source>
</evidence>
<feature type="compositionally biased region" description="Polar residues" evidence="4">
    <location>
        <begin position="204"/>
        <end position="216"/>
    </location>
</feature>
<dbReference type="Proteomes" id="UP001307889">
    <property type="component" value="Chromosome 15"/>
</dbReference>